<evidence type="ECO:0000313" key="5">
    <source>
        <dbReference type="Proteomes" id="UP000017429"/>
    </source>
</evidence>
<dbReference type="PANTHER" id="PTHR42885">
    <property type="entry name" value="HISTIDINOL-PHOSPHATE AMINOTRANSFERASE-RELATED"/>
    <property type="match status" value="1"/>
</dbReference>
<keyword evidence="4" id="KW-0456">Lyase</keyword>
<keyword evidence="5" id="KW-1185">Reference proteome</keyword>
<name>A0AA97LP84_9BACT</name>
<dbReference type="EMBL" id="CP097562">
    <property type="protein sequence ID" value="USF24027.1"/>
    <property type="molecule type" value="Genomic_DNA"/>
</dbReference>
<reference evidence="4" key="3">
    <citation type="submission" date="2022-06" db="EMBL/GenBank/DDBJ databases">
        <title>Resources to Facilitate Use of the Altered Schaedler Flora (ASF) Mouse Model to Study Microbiome Function.</title>
        <authorList>
            <person name="Proctor A."/>
            <person name="Parvinroo S."/>
            <person name="Richie T."/>
            <person name="Jia X."/>
            <person name="Lee S.T.M."/>
            <person name="Karp P.D."/>
            <person name="Paley S."/>
            <person name="Kostic A.D."/>
            <person name="Pierre J.F."/>
            <person name="Wannemuehler M.J."/>
            <person name="Phillips G.J."/>
        </authorList>
    </citation>
    <scope>NUCLEOTIDE SEQUENCE</scope>
    <source>
        <strain evidence="4">ASF457</strain>
    </source>
</reference>
<dbReference type="Pfam" id="PF00155">
    <property type="entry name" value="Aminotran_1_2"/>
    <property type="match status" value="1"/>
</dbReference>
<keyword evidence="2" id="KW-0663">Pyridoxal phosphate</keyword>
<dbReference type="KEGG" id="msch:N508_001102"/>
<dbReference type="InterPro" id="IPR015421">
    <property type="entry name" value="PyrdxlP-dep_Trfase_major"/>
</dbReference>
<organism evidence="4 5">
    <name type="scientific">Mucispirillum schaedleri ASF457</name>
    <dbReference type="NCBI Taxonomy" id="1379858"/>
    <lineage>
        <taxon>Bacteria</taxon>
        <taxon>Pseudomonadati</taxon>
        <taxon>Deferribacterota</taxon>
        <taxon>Deferribacteres</taxon>
        <taxon>Deferribacterales</taxon>
        <taxon>Mucispirillaceae</taxon>
        <taxon>Mucispirillum</taxon>
    </lineage>
</organism>
<dbReference type="RefSeq" id="WP_251930674.1">
    <property type="nucleotide sequence ID" value="NZ_CP097562.1"/>
</dbReference>
<dbReference type="Gene3D" id="3.90.1150.10">
    <property type="entry name" value="Aspartate Aminotransferase, domain 1"/>
    <property type="match status" value="1"/>
</dbReference>
<reference evidence="4" key="1">
    <citation type="journal article" date="2014" name="Genome Announc.">
        <title>Draft genome sequences of the altered schaedler flora, a defined bacterial community from gnotobiotic mice.</title>
        <authorList>
            <person name="Wannemuehler M.J."/>
            <person name="Overstreet A.M."/>
            <person name="Ward D.V."/>
            <person name="Phillips G.J."/>
        </authorList>
    </citation>
    <scope>NUCLEOTIDE SEQUENCE</scope>
    <source>
        <strain evidence="4">ASF457</strain>
    </source>
</reference>
<dbReference type="GO" id="GO:0048472">
    <property type="term" value="F:threonine-phosphate decarboxylase activity"/>
    <property type="evidence" value="ECO:0007669"/>
    <property type="project" value="UniProtKB-EC"/>
</dbReference>
<reference evidence="4" key="2">
    <citation type="submission" date="2022-05" db="EMBL/GenBank/DDBJ databases">
        <authorList>
            <person name="Proctor A.L."/>
            <person name="Phillips G.J."/>
            <person name="Wannemuehler M.J."/>
        </authorList>
    </citation>
    <scope>NUCLEOTIDE SEQUENCE</scope>
    <source>
        <strain evidence="4">ASF457</strain>
    </source>
</reference>
<proteinExistence type="predicted"/>
<protein>
    <submittedName>
        <fullName evidence="4">Threonine-phosphate decarboxylase</fullName>
        <ecNumber evidence="4">4.1.1.81</ecNumber>
    </submittedName>
</protein>
<dbReference type="InterPro" id="IPR015422">
    <property type="entry name" value="PyrdxlP-dep_Trfase_small"/>
</dbReference>
<evidence type="ECO:0000259" key="3">
    <source>
        <dbReference type="Pfam" id="PF00155"/>
    </source>
</evidence>
<evidence type="ECO:0000256" key="2">
    <source>
        <dbReference type="ARBA" id="ARBA00022898"/>
    </source>
</evidence>
<sequence length="207" mass="23486">MVFLTNPDNPAGNLINLEFIEKTAAKCRKENCILVIDECFIDLAENGASAVPLINKYDNLIIIKAFTKTYSFAGIRLGYAVSNEKITEMIDNMLPEWRVSMPANICGIAALSDKTFIKSSLKYIKKEKEYLINNLQSFGFTIYGSQANYIFFYSEILDLKERLEKYSILIRDCSNYNGLEKGYYRAAVKKHGDNEKLINAIKDVVNG</sequence>
<evidence type="ECO:0000313" key="4">
    <source>
        <dbReference type="EMBL" id="USF24027.1"/>
    </source>
</evidence>
<dbReference type="EC" id="4.1.1.81" evidence="4"/>
<dbReference type="Gene3D" id="3.40.640.10">
    <property type="entry name" value="Type I PLP-dependent aspartate aminotransferase-like (Major domain)"/>
    <property type="match status" value="1"/>
</dbReference>
<dbReference type="Proteomes" id="UP000017429">
    <property type="component" value="Chromosome"/>
</dbReference>
<accession>A0AA97LP84</accession>
<evidence type="ECO:0000256" key="1">
    <source>
        <dbReference type="ARBA" id="ARBA00001933"/>
    </source>
</evidence>
<dbReference type="AlphaFoldDB" id="A0AA97LP84"/>
<dbReference type="InterPro" id="IPR004839">
    <property type="entry name" value="Aminotransferase_I/II_large"/>
</dbReference>
<dbReference type="GO" id="GO:0030170">
    <property type="term" value="F:pyridoxal phosphate binding"/>
    <property type="evidence" value="ECO:0007669"/>
    <property type="project" value="InterPro"/>
</dbReference>
<gene>
    <name evidence="4" type="primary">cobD_1</name>
    <name evidence="4" type="ORF">N508_001102</name>
</gene>
<dbReference type="CDD" id="cd00609">
    <property type="entry name" value="AAT_like"/>
    <property type="match status" value="1"/>
</dbReference>
<comment type="cofactor">
    <cofactor evidence="1">
        <name>pyridoxal 5'-phosphate</name>
        <dbReference type="ChEBI" id="CHEBI:597326"/>
    </cofactor>
</comment>
<dbReference type="PANTHER" id="PTHR42885:SF1">
    <property type="entry name" value="THREONINE-PHOSPHATE DECARBOXYLASE"/>
    <property type="match status" value="1"/>
</dbReference>
<dbReference type="InterPro" id="IPR015424">
    <property type="entry name" value="PyrdxlP-dep_Trfase"/>
</dbReference>
<dbReference type="SUPFAM" id="SSF53383">
    <property type="entry name" value="PLP-dependent transferases"/>
    <property type="match status" value="1"/>
</dbReference>
<feature type="domain" description="Aminotransferase class I/classII large" evidence="3">
    <location>
        <begin position="1"/>
        <end position="200"/>
    </location>
</feature>